<dbReference type="Gene3D" id="3.90.180.10">
    <property type="entry name" value="Medium-chain alcohol dehydrogenases, catalytic domain"/>
    <property type="match status" value="1"/>
</dbReference>
<dbReference type="InterPro" id="IPR013149">
    <property type="entry name" value="ADH-like_C"/>
</dbReference>
<dbReference type="Gene3D" id="3.40.50.720">
    <property type="entry name" value="NAD(P)-binding Rossmann-like Domain"/>
    <property type="match status" value="1"/>
</dbReference>
<dbReference type="Pfam" id="PF08240">
    <property type="entry name" value="ADH_N"/>
    <property type="match status" value="1"/>
</dbReference>
<dbReference type="Pfam" id="PF00107">
    <property type="entry name" value="ADH_zinc_N"/>
    <property type="match status" value="1"/>
</dbReference>
<evidence type="ECO:0000313" key="4">
    <source>
        <dbReference type="Proteomes" id="UP000662986"/>
    </source>
</evidence>
<sequence>MRAVLCTSHGSPESLKIEDVPRPRLGDTDIRIDVRAASVNFPDTLIVEGKYQVQPELPFTPGFEVAGVVSEVGSGVTEYEVGQKVMALLGAGYGGFAEEAVTDQHTAELIPEGMDYTTATAFYSCYGTSFHALVQRGQLRAGETLLVLGAAGGIGLASIEIGKALGAHVIAAAGGPDKLAMAKAHGADELIDYRKQDLREAIRDATRGKGVDVCVDAVGGDAFHAASREMAQGGRLLVVGFASGSIPSVAVNLLLLKGYSVVGVYWNTFVQSNTEEKARNSRELARLFAAGKLQPLVSNTFPMHAVAEALKAIHTREVIGKLVLTVP</sequence>
<evidence type="ECO:0000313" key="3">
    <source>
        <dbReference type="EMBL" id="QSE89375.1"/>
    </source>
</evidence>
<organism evidence="3 4">
    <name type="scientific">Rhodococcus pseudokoreensis</name>
    <dbReference type="NCBI Taxonomy" id="2811421"/>
    <lineage>
        <taxon>Bacteria</taxon>
        <taxon>Bacillati</taxon>
        <taxon>Actinomycetota</taxon>
        <taxon>Actinomycetes</taxon>
        <taxon>Mycobacteriales</taxon>
        <taxon>Nocardiaceae</taxon>
        <taxon>Rhodococcus</taxon>
    </lineage>
</organism>
<gene>
    <name evidence="3" type="ORF">JWS13_12470</name>
</gene>
<dbReference type="SUPFAM" id="SSF51735">
    <property type="entry name" value="NAD(P)-binding Rossmann-fold domains"/>
    <property type="match status" value="1"/>
</dbReference>
<protein>
    <submittedName>
        <fullName evidence="3">NADPH:quinone oxidoreductase family protein</fullName>
    </submittedName>
</protein>
<feature type="domain" description="Enoyl reductase (ER)" evidence="2">
    <location>
        <begin position="10"/>
        <end position="324"/>
    </location>
</feature>
<dbReference type="PANTHER" id="PTHR43677">
    <property type="entry name" value="SHORT-CHAIN DEHYDROGENASE/REDUCTASE"/>
    <property type="match status" value="1"/>
</dbReference>
<proteinExistence type="predicted"/>
<dbReference type="InterPro" id="IPR051397">
    <property type="entry name" value="Zn-ADH-like_protein"/>
</dbReference>
<dbReference type="EMBL" id="CP070619">
    <property type="protein sequence ID" value="QSE89375.1"/>
    <property type="molecule type" value="Genomic_DNA"/>
</dbReference>
<dbReference type="InterPro" id="IPR011032">
    <property type="entry name" value="GroES-like_sf"/>
</dbReference>
<dbReference type="InterPro" id="IPR013154">
    <property type="entry name" value="ADH-like_N"/>
</dbReference>
<dbReference type="InterPro" id="IPR020843">
    <property type="entry name" value="ER"/>
</dbReference>
<evidence type="ECO:0000256" key="1">
    <source>
        <dbReference type="SAM" id="MobiDB-lite"/>
    </source>
</evidence>
<dbReference type="SMART" id="SM00829">
    <property type="entry name" value="PKS_ER"/>
    <property type="match status" value="1"/>
</dbReference>
<evidence type="ECO:0000259" key="2">
    <source>
        <dbReference type="SMART" id="SM00829"/>
    </source>
</evidence>
<reference evidence="3 4" key="2">
    <citation type="journal article" date="2022" name="Arch. Microbiol.">
        <title>Rhodococcus pseudokoreensis sp. nov. isolated from the rhizosphere of young M26 apple rootstocks.</title>
        <authorList>
            <person name="Kampfer P."/>
            <person name="Glaeser S.P."/>
            <person name="Blom J."/>
            <person name="Wolf J."/>
            <person name="Benning S."/>
            <person name="Schloter M."/>
            <person name="Neumann-Schaal M."/>
        </authorList>
    </citation>
    <scope>NUCLEOTIDE SEQUENCE [LARGE SCALE GENOMIC DNA]</scope>
    <source>
        <strain evidence="3 4">R79</strain>
    </source>
</reference>
<reference evidence="3 4" key="1">
    <citation type="journal article" date="2021" name="Microbiol. Resour. Announc.">
        <title>Complete Genome Sequences of Two Rhodococcus sp. Strains with Large and Linear Chromosomes, Isolated from Apple Rhizosphere.</title>
        <authorList>
            <person name="Benning S."/>
            <person name="Brugnone N."/>
            <person name="Siani R."/>
            <person name="Kublik S."/>
            <person name="Schloter M."/>
            <person name="Rad V."/>
        </authorList>
    </citation>
    <scope>NUCLEOTIDE SEQUENCE [LARGE SCALE GENOMIC DNA]</scope>
    <source>
        <strain evidence="3 4">R79</strain>
    </source>
</reference>
<dbReference type="InterPro" id="IPR036291">
    <property type="entry name" value="NAD(P)-bd_dom_sf"/>
</dbReference>
<dbReference type="PANTHER" id="PTHR43677:SF4">
    <property type="entry name" value="QUINONE OXIDOREDUCTASE-LIKE PROTEIN 2"/>
    <property type="match status" value="1"/>
</dbReference>
<dbReference type="Proteomes" id="UP000662986">
    <property type="component" value="Chromosome"/>
</dbReference>
<accession>A0A974W2B4</accession>
<feature type="region of interest" description="Disordered" evidence="1">
    <location>
        <begin position="1"/>
        <end position="20"/>
    </location>
</feature>
<keyword evidence="4" id="KW-1185">Reference proteome</keyword>
<name>A0A974W2B4_9NOCA</name>
<dbReference type="SUPFAM" id="SSF50129">
    <property type="entry name" value="GroES-like"/>
    <property type="match status" value="1"/>
</dbReference>
<dbReference type="CDD" id="cd08241">
    <property type="entry name" value="QOR1"/>
    <property type="match status" value="1"/>
</dbReference>